<evidence type="ECO:0000256" key="1">
    <source>
        <dbReference type="SAM" id="Phobius"/>
    </source>
</evidence>
<dbReference type="KEGG" id="bbae:FRD01_20335"/>
<protein>
    <recommendedName>
        <fullName evidence="5">CcmD family protein</fullName>
    </recommendedName>
</protein>
<feature type="transmembrane region" description="Helical" evidence="1">
    <location>
        <begin position="32"/>
        <end position="55"/>
    </location>
</feature>
<dbReference type="EMBL" id="CP042467">
    <property type="protein sequence ID" value="QED29541.1"/>
    <property type="molecule type" value="Genomic_DNA"/>
</dbReference>
<feature type="signal peptide" evidence="2">
    <location>
        <begin position="1"/>
        <end position="22"/>
    </location>
</feature>
<evidence type="ECO:0000313" key="4">
    <source>
        <dbReference type="Proteomes" id="UP000321595"/>
    </source>
</evidence>
<dbReference type="AlphaFoldDB" id="A0A5B8XWJ0"/>
<sequence>MMSRLTPVICVTLCLLSTNAVAQNMASNETSVPGGVLMLASYIGFFALLLGYLAILSRRQSAIEDDLETLQKRLDSIAGVEE</sequence>
<evidence type="ECO:0008006" key="5">
    <source>
        <dbReference type="Google" id="ProtNLM"/>
    </source>
</evidence>
<keyword evidence="1" id="KW-1133">Transmembrane helix</keyword>
<accession>A0A5B8XWJ0</accession>
<keyword evidence="1" id="KW-0472">Membrane</keyword>
<proteinExistence type="predicted"/>
<organism evidence="3 4">
    <name type="scientific">Microvenator marinus</name>
    <dbReference type="NCBI Taxonomy" id="2600177"/>
    <lineage>
        <taxon>Bacteria</taxon>
        <taxon>Deltaproteobacteria</taxon>
        <taxon>Bradymonadales</taxon>
        <taxon>Microvenatoraceae</taxon>
        <taxon>Microvenator</taxon>
    </lineage>
</organism>
<evidence type="ECO:0000313" key="3">
    <source>
        <dbReference type="EMBL" id="QED29541.1"/>
    </source>
</evidence>
<name>A0A5B8XWJ0_9DELT</name>
<keyword evidence="4" id="KW-1185">Reference proteome</keyword>
<dbReference type="Proteomes" id="UP000321595">
    <property type="component" value="Chromosome"/>
</dbReference>
<dbReference type="RefSeq" id="WP_146962774.1">
    <property type="nucleotide sequence ID" value="NZ_CP042467.1"/>
</dbReference>
<evidence type="ECO:0000256" key="2">
    <source>
        <dbReference type="SAM" id="SignalP"/>
    </source>
</evidence>
<keyword evidence="1" id="KW-0812">Transmembrane</keyword>
<reference evidence="3 4" key="1">
    <citation type="submission" date="2019-08" db="EMBL/GenBank/DDBJ databases">
        <authorList>
            <person name="Liang Q."/>
        </authorList>
    </citation>
    <scope>NUCLEOTIDE SEQUENCE [LARGE SCALE GENOMIC DNA]</scope>
    <source>
        <strain evidence="3 4">V1718</strain>
    </source>
</reference>
<gene>
    <name evidence="3" type="ORF">FRD01_20335</name>
</gene>
<keyword evidence="2" id="KW-0732">Signal</keyword>
<feature type="chain" id="PRO_5023080882" description="CcmD family protein" evidence="2">
    <location>
        <begin position="23"/>
        <end position="82"/>
    </location>
</feature>